<dbReference type="EMBL" id="JUIW01000002">
    <property type="protein sequence ID" value="RYJ44878.1"/>
    <property type="molecule type" value="Genomic_DNA"/>
</dbReference>
<evidence type="ECO:0000313" key="2">
    <source>
        <dbReference type="Proteomes" id="UP000289775"/>
    </source>
</evidence>
<comment type="caution">
    <text evidence="1">The sequence shown here is derived from an EMBL/GenBank/DDBJ whole genome shotgun (WGS) entry which is preliminary data.</text>
</comment>
<keyword evidence="2" id="KW-1185">Reference proteome</keyword>
<organism evidence="1 2">
    <name type="scientific">Flavobacterium beibuense</name>
    <dbReference type="NCBI Taxonomy" id="657326"/>
    <lineage>
        <taxon>Bacteria</taxon>
        <taxon>Pseudomonadati</taxon>
        <taxon>Bacteroidota</taxon>
        <taxon>Flavobacteriia</taxon>
        <taxon>Flavobacteriales</taxon>
        <taxon>Flavobacteriaceae</taxon>
        <taxon>Flavobacterium</taxon>
    </lineage>
</organism>
<evidence type="ECO:0000313" key="1">
    <source>
        <dbReference type="EMBL" id="RYJ44878.1"/>
    </source>
</evidence>
<dbReference type="PROSITE" id="PS51257">
    <property type="entry name" value="PROKAR_LIPOPROTEIN"/>
    <property type="match status" value="1"/>
</dbReference>
<accession>A0A444WGA0</accession>
<dbReference type="Proteomes" id="UP000289775">
    <property type="component" value="Unassembled WGS sequence"/>
</dbReference>
<dbReference type="RefSeq" id="WP_129749693.1">
    <property type="nucleotide sequence ID" value="NZ_JUIW01000002.1"/>
</dbReference>
<evidence type="ECO:0008006" key="3">
    <source>
        <dbReference type="Google" id="ProtNLM"/>
    </source>
</evidence>
<sequence length="166" mass="18696">MKKTAALLIITTSLFISCNDKKNEEVIVPEEKAEKNVTETPSYEKMCFLKVTESKAEYNEDKVIRDSIVFELEREGDSISGTFNWLPFEKDKKLSTFKGTLSGNTGNAIADYSAEGMNYKEELVFTLGENQVSIIYGEMIEGENGVWKYKNKEAASTQTLSKVDCK</sequence>
<dbReference type="OrthoDB" id="794403at2"/>
<protein>
    <recommendedName>
        <fullName evidence="3">Lipoprotein</fullName>
    </recommendedName>
</protein>
<proteinExistence type="predicted"/>
<name>A0A444WGA0_9FLAO</name>
<dbReference type="AlphaFoldDB" id="A0A444WGA0"/>
<gene>
    <name evidence="1" type="ORF">NU09_0512</name>
</gene>
<reference evidence="1 2" key="1">
    <citation type="submission" date="2014-12" db="EMBL/GenBank/DDBJ databases">
        <title>Genome sequence of Flavobacterium beibuense RSKm HC5.</title>
        <authorList>
            <person name="Kim J.F."/>
            <person name="Song J.Y."/>
            <person name="Kwak M.-J."/>
            <person name="Lee S.-W."/>
        </authorList>
    </citation>
    <scope>NUCLEOTIDE SEQUENCE [LARGE SCALE GENOMIC DNA]</scope>
    <source>
        <strain evidence="1 2">RSKm HC5</strain>
    </source>
</reference>